<keyword evidence="5" id="KW-0949">S-adenosyl-L-methionine</keyword>
<proteinExistence type="predicted"/>
<keyword evidence="7" id="KW-1185">Reference proteome</keyword>
<evidence type="ECO:0000313" key="7">
    <source>
        <dbReference type="Proteomes" id="UP000275256"/>
    </source>
</evidence>
<evidence type="ECO:0000256" key="5">
    <source>
        <dbReference type="ARBA" id="ARBA00022691"/>
    </source>
</evidence>
<dbReference type="GO" id="GO:0032259">
    <property type="term" value="P:methylation"/>
    <property type="evidence" value="ECO:0007669"/>
    <property type="project" value="UniProtKB-KW"/>
</dbReference>
<dbReference type="RefSeq" id="WP_121900977.1">
    <property type="nucleotide sequence ID" value="NZ_REFW01000001.1"/>
</dbReference>
<dbReference type="UniPathway" id="UPA00148"/>
<dbReference type="Proteomes" id="UP000275256">
    <property type="component" value="Unassembled WGS sequence"/>
</dbReference>
<protein>
    <submittedName>
        <fullName evidence="6">Precorrin-6Y C5,15-methyltransferase (Decarboxylating) subunit CbiT</fullName>
    </submittedName>
</protein>
<sequence>MVEDPHCHLLGRTPGLPDEVFEHDGLITKRHIRATALAHLRPLPGELLWDVGAGAGSVAVEWCRAAEGARAIGIERNSARAARVRANAERLTEPGVLQVVEGSAAGVLDGLPVPDAVFIGGGGTVEVVEHAVARLRPGGRVVVHGITIEAELVCVDAHRRWGGQLSRMQVETAQPLGSLTGWQPARTVIAWVHQKRSD</sequence>
<keyword evidence="2" id="KW-0169">Cobalamin biosynthesis</keyword>
<keyword evidence="4 6" id="KW-0808">Transferase</keyword>
<dbReference type="EMBL" id="REFW01000001">
    <property type="protein sequence ID" value="RMB62427.1"/>
    <property type="molecule type" value="Genomic_DNA"/>
</dbReference>
<evidence type="ECO:0000256" key="4">
    <source>
        <dbReference type="ARBA" id="ARBA00022679"/>
    </source>
</evidence>
<dbReference type="Gene3D" id="3.40.50.150">
    <property type="entry name" value="Vaccinia Virus protein VP39"/>
    <property type="match status" value="1"/>
</dbReference>
<dbReference type="Pfam" id="PF01135">
    <property type="entry name" value="PCMT"/>
    <property type="match status" value="1"/>
</dbReference>
<dbReference type="GO" id="GO:0009236">
    <property type="term" value="P:cobalamin biosynthetic process"/>
    <property type="evidence" value="ECO:0007669"/>
    <property type="project" value="UniProtKB-UniPathway"/>
</dbReference>
<organism evidence="6 7">
    <name type="scientific">Tessaracoccus antarcticus</name>
    <dbReference type="NCBI Taxonomy" id="2479848"/>
    <lineage>
        <taxon>Bacteria</taxon>
        <taxon>Bacillati</taxon>
        <taxon>Actinomycetota</taxon>
        <taxon>Actinomycetes</taxon>
        <taxon>Propionibacteriales</taxon>
        <taxon>Propionibacteriaceae</taxon>
        <taxon>Tessaracoccus</taxon>
    </lineage>
</organism>
<reference evidence="6 7" key="1">
    <citation type="submission" date="2018-10" db="EMBL/GenBank/DDBJ databases">
        <title>Tessaracoccus antarcticuss sp. nov., isolated from sediment.</title>
        <authorList>
            <person name="Zhou L.Y."/>
            <person name="Du Z.J."/>
        </authorList>
    </citation>
    <scope>NUCLEOTIDE SEQUENCE [LARGE SCALE GENOMIC DNA]</scope>
    <source>
        <strain evidence="6 7">JDX10</strain>
    </source>
</reference>
<dbReference type="InterPro" id="IPR050714">
    <property type="entry name" value="Cobalamin_biosynth_MTase"/>
</dbReference>
<keyword evidence="3 6" id="KW-0489">Methyltransferase</keyword>
<dbReference type="OrthoDB" id="9787825at2"/>
<name>A0A3M0GD19_9ACTN</name>
<dbReference type="InterPro" id="IPR029063">
    <property type="entry name" value="SAM-dependent_MTases_sf"/>
</dbReference>
<evidence type="ECO:0000256" key="3">
    <source>
        <dbReference type="ARBA" id="ARBA00022603"/>
    </source>
</evidence>
<evidence type="ECO:0000256" key="1">
    <source>
        <dbReference type="ARBA" id="ARBA00004953"/>
    </source>
</evidence>
<dbReference type="PANTHER" id="PTHR43182:SF1">
    <property type="entry name" value="COBALT-PRECORRIN-7 C(5)-METHYLTRANSFERASE"/>
    <property type="match status" value="1"/>
</dbReference>
<comment type="caution">
    <text evidence="6">The sequence shown here is derived from an EMBL/GenBank/DDBJ whole genome shotgun (WGS) entry which is preliminary data.</text>
</comment>
<gene>
    <name evidence="6" type="primary">cbiT</name>
    <name evidence="6" type="ORF">EAX62_03090</name>
</gene>
<evidence type="ECO:0000256" key="2">
    <source>
        <dbReference type="ARBA" id="ARBA00022573"/>
    </source>
</evidence>
<evidence type="ECO:0000313" key="6">
    <source>
        <dbReference type="EMBL" id="RMB62427.1"/>
    </source>
</evidence>
<accession>A0A3M0GD19</accession>
<dbReference type="InterPro" id="IPR014008">
    <property type="entry name" value="Cbl_synth_MTase_CbiT"/>
</dbReference>
<dbReference type="NCBIfam" id="TIGR02469">
    <property type="entry name" value="CbiT"/>
    <property type="match status" value="1"/>
</dbReference>
<dbReference type="GO" id="GO:0008276">
    <property type="term" value="F:protein methyltransferase activity"/>
    <property type="evidence" value="ECO:0007669"/>
    <property type="project" value="InterPro"/>
</dbReference>
<comment type="pathway">
    <text evidence="1">Cofactor biosynthesis; adenosylcobalamin biosynthesis.</text>
</comment>
<dbReference type="PANTHER" id="PTHR43182">
    <property type="entry name" value="COBALT-PRECORRIN-6B C(15)-METHYLTRANSFERASE (DECARBOXYLATING)"/>
    <property type="match status" value="1"/>
</dbReference>
<dbReference type="SUPFAM" id="SSF53335">
    <property type="entry name" value="S-adenosyl-L-methionine-dependent methyltransferases"/>
    <property type="match status" value="1"/>
</dbReference>
<dbReference type="AlphaFoldDB" id="A0A3M0GD19"/>